<evidence type="ECO:0000259" key="10">
    <source>
        <dbReference type="PROSITE" id="PS50263"/>
    </source>
</evidence>
<comment type="similarity">
    <text evidence="2 9">Belongs to the CN hydrolase family. Apolipoprotein N-acyltransferase subfamily.</text>
</comment>
<dbReference type="OrthoDB" id="9804277at2"/>
<dbReference type="PANTHER" id="PTHR38686:SF1">
    <property type="entry name" value="APOLIPOPROTEIN N-ACYLTRANSFERASE"/>
    <property type="match status" value="1"/>
</dbReference>
<dbReference type="GO" id="GO:0005886">
    <property type="term" value="C:plasma membrane"/>
    <property type="evidence" value="ECO:0007669"/>
    <property type="project" value="UniProtKB-SubCell"/>
</dbReference>
<dbReference type="InterPro" id="IPR036526">
    <property type="entry name" value="C-N_Hydrolase_sf"/>
</dbReference>
<organism evidence="11 12">
    <name type="scientific">Holospora curviuscula</name>
    <dbReference type="NCBI Taxonomy" id="1082868"/>
    <lineage>
        <taxon>Bacteria</taxon>
        <taxon>Pseudomonadati</taxon>
        <taxon>Pseudomonadota</taxon>
        <taxon>Alphaproteobacteria</taxon>
        <taxon>Holosporales</taxon>
        <taxon>Holosporaceae</taxon>
        <taxon>Holospora</taxon>
    </lineage>
</organism>
<dbReference type="NCBIfam" id="TIGR00546">
    <property type="entry name" value="lnt"/>
    <property type="match status" value="1"/>
</dbReference>
<comment type="caution">
    <text evidence="11">The sequence shown here is derived from an EMBL/GenBank/DDBJ whole genome shotgun (WGS) entry which is preliminary data.</text>
</comment>
<feature type="transmembrane region" description="Helical" evidence="9">
    <location>
        <begin position="211"/>
        <end position="228"/>
    </location>
</feature>
<gene>
    <name evidence="9" type="primary">lnt</name>
    <name evidence="11" type="ORF">HCUR_00893</name>
</gene>
<evidence type="ECO:0000256" key="1">
    <source>
        <dbReference type="ARBA" id="ARBA00004651"/>
    </source>
</evidence>
<keyword evidence="11" id="KW-0449">Lipoprotein</keyword>
<evidence type="ECO:0000256" key="5">
    <source>
        <dbReference type="ARBA" id="ARBA00022692"/>
    </source>
</evidence>
<feature type="domain" description="CN hydrolase" evidence="10">
    <location>
        <begin position="244"/>
        <end position="488"/>
    </location>
</feature>
<keyword evidence="4 9" id="KW-0808">Transferase</keyword>
<dbReference type="EMBL" id="PHHC01000084">
    <property type="protein sequence ID" value="PPE03665.1"/>
    <property type="molecule type" value="Genomic_DNA"/>
</dbReference>
<comment type="subcellular location">
    <subcellularLocation>
        <location evidence="1 9">Cell membrane</location>
        <topology evidence="1 9">Multi-pass membrane protein</topology>
    </subcellularLocation>
</comment>
<proteinExistence type="inferred from homology"/>
<evidence type="ECO:0000313" key="12">
    <source>
        <dbReference type="Proteomes" id="UP000239425"/>
    </source>
</evidence>
<evidence type="ECO:0000256" key="9">
    <source>
        <dbReference type="HAMAP-Rule" id="MF_01148"/>
    </source>
</evidence>
<accession>A0A2S5R961</accession>
<comment type="catalytic activity">
    <reaction evidence="9">
        <text>N-terminal S-1,2-diacyl-sn-glyceryl-L-cysteinyl-[lipoprotein] + a glycerophospholipid = N-acyl-S-1,2-diacyl-sn-glyceryl-L-cysteinyl-[lipoprotein] + a 2-acyl-sn-glycero-3-phospholipid + H(+)</text>
        <dbReference type="Rhea" id="RHEA:48228"/>
        <dbReference type="Rhea" id="RHEA-COMP:14681"/>
        <dbReference type="Rhea" id="RHEA-COMP:14684"/>
        <dbReference type="ChEBI" id="CHEBI:15378"/>
        <dbReference type="ChEBI" id="CHEBI:136912"/>
        <dbReference type="ChEBI" id="CHEBI:140656"/>
        <dbReference type="ChEBI" id="CHEBI:140657"/>
        <dbReference type="ChEBI" id="CHEBI:140660"/>
        <dbReference type="EC" id="2.3.1.269"/>
    </reaction>
</comment>
<keyword evidence="12" id="KW-1185">Reference proteome</keyword>
<evidence type="ECO:0000313" key="11">
    <source>
        <dbReference type="EMBL" id="PPE03665.1"/>
    </source>
</evidence>
<dbReference type="Pfam" id="PF20154">
    <property type="entry name" value="LNT_N"/>
    <property type="match status" value="1"/>
</dbReference>
<evidence type="ECO:0000256" key="7">
    <source>
        <dbReference type="ARBA" id="ARBA00023136"/>
    </source>
</evidence>
<dbReference type="PROSITE" id="PS50263">
    <property type="entry name" value="CN_HYDROLASE"/>
    <property type="match status" value="1"/>
</dbReference>
<comment type="pathway">
    <text evidence="9">Protein modification; lipoprotein biosynthesis (N-acyl transfer).</text>
</comment>
<keyword evidence="6 9" id="KW-1133">Transmembrane helix</keyword>
<dbReference type="HAMAP" id="MF_01148">
    <property type="entry name" value="Lnt"/>
    <property type="match status" value="1"/>
</dbReference>
<evidence type="ECO:0000256" key="6">
    <source>
        <dbReference type="ARBA" id="ARBA00022989"/>
    </source>
</evidence>
<dbReference type="GO" id="GO:0042158">
    <property type="term" value="P:lipoprotein biosynthetic process"/>
    <property type="evidence" value="ECO:0007669"/>
    <property type="project" value="UniProtKB-UniRule"/>
</dbReference>
<feature type="transmembrane region" description="Helical" evidence="9">
    <location>
        <begin position="95"/>
        <end position="121"/>
    </location>
</feature>
<evidence type="ECO:0000256" key="4">
    <source>
        <dbReference type="ARBA" id="ARBA00022679"/>
    </source>
</evidence>
<feature type="transmembrane region" description="Helical" evidence="9">
    <location>
        <begin position="63"/>
        <end position="83"/>
    </location>
</feature>
<dbReference type="InterPro" id="IPR045378">
    <property type="entry name" value="LNT_N"/>
</dbReference>
<feature type="transmembrane region" description="Helical" evidence="9">
    <location>
        <begin position="38"/>
        <end position="56"/>
    </location>
</feature>
<reference evidence="11 12" key="1">
    <citation type="submission" date="2017-11" db="EMBL/GenBank/DDBJ databases">
        <title>Comparative genomic analysis of Holospora spp., intranuclear symbionts of paramecia.</title>
        <authorList>
            <person name="Garushyants S.K."/>
            <person name="Beliavskaya A."/>
            <person name="Malko D.B."/>
            <person name="Logacheva M.D."/>
            <person name="Rautian M.S."/>
            <person name="Gelfand M.S."/>
        </authorList>
    </citation>
    <scope>NUCLEOTIDE SEQUENCE [LARGE SCALE GENOMIC DNA]</scope>
    <source>
        <strain evidence="12">02AZ16</strain>
    </source>
</reference>
<evidence type="ECO:0000256" key="3">
    <source>
        <dbReference type="ARBA" id="ARBA00022475"/>
    </source>
</evidence>
<dbReference type="Gene3D" id="3.60.110.10">
    <property type="entry name" value="Carbon-nitrogen hydrolase"/>
    <property type="match status" value="1"/>
</dbReference>
<keyword evidence="5 9" id="KW-0812">Transmembrane</keyword>
<keyword evidence="3 9" id="KW-1003">Cell membrane</keyword>
<dbReference type="SUPFAM" id="SSF56317">
    <property type="entry name" value="Carbon-nitrogen hydrolase"/>
    <property type="match status" value="1"/>
</dbReference>
<keyword evidence="7 9" id="KW-0472">Membrane</keyword>
<dbReference type="Pfam" id="PF00795">
    <property type="entry name" value="CN_hydrolase"/>
    <property type="match status" value="1"/>
</dbReference>
<dbReference type="InterPro" id="IPR004563">
    <property type="entry name" value="Apolipo_AcylTrfase"/>
</dbReference>
<dbReference type="UniPathway" id="UPA00666"/>
<evidence type="ECO:0000256" key="8">
    <source>
        <dbReference type="ARBA" id="ARBA00023315"/>
    </source>
</evidence>
<dbReference type="AlphaFoldDB" id="A0A2S5R961"/>
<dbReference type="Proteomes" id="UP000239425">
    <property type="component" value="Unassembled WGS sequence"/>
</dbReference>
<comment type="function">
    <text evidence="9">Catalyzes the phospholipid dependent N-acylation of the N-terminal cysteine of apolipoprotein, the last step in lipoprotein maturation.</text>
</comment>
<protein>
    <recommendedName>
        <fullName evidence="9">Apolipoprotein N-acyltransferase</fullName>
        <shortName evidence="9">ALP N-acyltransferase</shortName>
        <ecNumber evidence="9">2.3.1.269</ecNumber>
    </recommendedName>
</protein>
<feature type="transmembrane region" description="Helical" evidence="9">
    <location>
        <begin position="133"/>
        <end position="157"/>
    </location>
</feature>
<dbReference type="CDD" id="cd07571">
    <property type="entry name" value="ALP_N-acyl_transferase"/>
    <property type="match status" value="1"/>
</dbReference>
<dbReference type="GO" id="GO:0016410">
    <property type="term" value="F:N-acyltransferase activity"/>
    <property type="evidence" value="ECO:0007669"/>
    <property type="project" value="UniProtKB-UniRule"/>
</dbReference>
<name>A0A2S5R961_9PROT</name>
<feature type="transmembrane region" description="Helical" evidence="9">
    <location>
        <begin position="163"/>
        <end position="190"/>
    </location>
</feature>
<keyword evidence="8 9" id="KW-0012">Acyltransferase</keyword>
<feature type="transmembrane region" description="Helical" evidence="9">
    <location>
        <begin position="496"/>
        <end position="518"/>
    </location>
</feature>
<dbReference type="InterPro" id="IPR003010">
    <property type="entry name" value="C-N_Hydrolase"/>
</dbReference>
<dbReference type="PANTHER" id="PTHR38686">
    <property type="entry name" value="APOLIPOPROTEIN N-ACYLTRANSFERASE"/>
    <property type="match status" value="1"/>
</dbReference>
<dbReference type="EC" id="2.3.1.269" evidence="9"/>
<sequence>MALAMYKTPSNCLAWLSSSSWKCVVAGALSSLAWGPFYIWWVLIFTWGALITKLYASKTLNEALTIGWMWSFGWHMTSVFWIGESLWVDPLRFAWFWPVCVAGIPGIFACYIGVMSGLLWWGKRHFWPSPQAFGLIWCVLYSGTEYLKGVLFTGFPWNLTAYIWSQTLCIAQSASFLSSYGLGLVTLTLLSWPARSFLACSTHRSWWQGTGYMTLGLAFLTSWCLVRLHRLPVRFHSQGAFRLVQPNFSQREKHDAKRISINWNILCKLSGEKTFFPITHIIWPETSVPFSLSFDHLESIPLLAWTHKYPSHLIAGALLHTEEESFNSIIQVTPEGTRKILYHKQHLVPFGEYLPFRAYLTRIFPLWILQVLTPGTRNMKESKKETSIIQALGTPPCIMKICYEIIFPISTSCPKAQWILNLTNDGWFGYTPGPFQHLASAQFRAIETGLPVLRAANTGISAVFDGMGRTLVTLPLQKRGYIDTLLPLPTPSYCVWHGYIYTGMLILMTFFVGGYSLWRKR</sequence>
<evidence type="ECO:0000256" key="2">
    <source>
        <dbReference type="ARBA" id="ARBA00010065"/>
    </source>
</evidence>